<dbReference type="InterPro" id="IPR032043">
    <property type="entry name" value="Msl2_Znf-RING"/>
</dbReference>
<evidence type="ECO:0000256" key="4">
    <source>
        <dbReference type="PROSITE-ProRule" id="PRU00175"/>
    </source>
</evidence>
<dbReference type="InterPro" id="IPR001841">
    <property type="entry name" value="Znf_RING"/>
</dbReference>
<dbReference type="PROSITE" id="PS50089">
    <property type="entry name" value="ZF_RING_2"/>
    <property type="match status" value="1"/>
</dbReference>
<dbReference type="Gene3D" id="3.30.40.10">
    <property type="entry name" value="Zinc/RING finger domain, C3HC4 (zinc finger)"/>
    <property type="match status" value="1"/>
</dbReference>
<dbReference type="GeneID" id="106821212"/>
<evidence type="ECO:0000313" key="9">
    <source>
        <dbReference type="Proteomes" id="UP000695022"/>
    </source>
</evidence>
<dbReference type="PANTHER" id="PTHR16048">
    <property type="entry name" value="MSL2-RELATED"/>
    <property type="match status" value="1"/>
</dbReference>
<dbReference type="CDD" id="cd16522">
    <property type="entry name" value="RING-HC_MSL2"/>
    <property type="match status" value="1"/>
</dbReference>
<keyword evidence="9" id="KW-1185">Reference proteome</keyword>
<evidence type="ECO:0000256" key="2">
    <source>
        <dbReference type="ARBA" id="ARBA00022771"/>
    </source>
</evidence>
<dbReference type="SMART" id="SM01114">
    <property type="entry name" value="CXC"/>
    <property type="match status" value="1"/>
</dbReference>
<organism evidence="9 10">
    <name type="scientific">Priapulus caudatus</name>
    <name type="common">Priapulid worm</name>
    <dbReference type="NCBI Taxonomy" id="37621"/>
    <lineage>
        <taxon>Eukaryota</taxon>
        <taxon>Metazoa</taxon>
        <taxon>Ecdysozoa</taxon>
        <taxon>Scalidophora</taxon>
        <taxon>Priapulida</taxon>
        <taxon>Priapulimorpha</taxon>
        <taxon>Priapulimorphida</taxon>
        <taxon>Priapulidae</taxon>
        <taxon>Priapulus</taxon>
    </lineage>
</organism>
<dbReference type="CDD" id="cd13122">
    <property type="entry name" value="MSL2_CXC"/>
    <property type="match status" value="1"/>
</dbReference>
<evidence type="ECO:0000259" key="7">
    <source>
        <dbReference type="PROSITE" id="PS50089"/>
    </source>
</evidence>
<keyword evidence="2 4" id="KW-0863">Zinc-finger</keyword>
<proteinExistence type="inferred from homology"/>
<accession>A0ABM1FAD6</accession>
<gene>
    <name evidence="10" type="primary">LOC106821212</name>
</gene>
<reference evidence="10" key="1">
    <citation type="submission" date="2025-08" db="UniProtKB">
        <authorList>
            <consortium name="RefSeq"/>
        </authorList>
    </citation>
    <scope>IDENTIFICATION</scope>
</reference>
<feature type="compositionally biased region" description="Low complexity" evidence="6">
    <location>
        <begin position="283"/>
        <end position="293"/>
    </location>
</feature>
<dbReference type="InterPro" id="IPR032049">
    <property type="entry name" value="Msl2-CXC"/>
</dbReference>
<name>A0ABM1FAD6_PRICU</name>
<comment type="similarity">
    <text evidence="5">Belongs to the MSL2 family.</text>
</comment>
<keyword evidence="1" id="KW-0479">Metal-binding</keyword>
<evidence type="ECO:0000313" key="10">
    <source>
        <dbReference type="RefSeq" id="XP_014681407.1"/>
    </source>
</evidence>
<dbReference type="Pfam" id="PF16685">
    <property type="entry name" value="zf-RING_10"/>
    <property type="match status" value="1"/>
</dbReference>
<keyword evidence="3" id="KW-0862">Zinc</keyword>
<evidence type="ECO:0000256" key="3">
    <source>
        <dbReference type="ARBA" id="ARBA00022833"/>
    </source>
</evidence>
<protein>
    <submittedName>
        <fullName evidence="10">E3 ubiquitin-protein ligase MSL2-like</fullName>
    </submittedName>
</protein>
<dbReference type="RefSeq" id="XP_014681407.1">
    <property type="nucleotide sequence ID" value="XM_014825921.1"/>
</dbReference>
<dbReference type="InterPro" id="IPR037922">
    <property type="entry name" value="MSL2"/>
</dbReference>
<keyword evidence="5" id="KW-0539">Nucleus</keyword>
<dbReference type="InterPro" id="IPR013083">
    <property type="entry name" value="Znf_RING/FYVE/PHD"/>
</dbReference>
<evidence type="ECO:0000256" key="1">
    <source>
        <dbReference type="ARBA" id="ARBA00022723"/>
    </source>
</evidence>
<evidence type="ECO:0000256" key="6">
    <source>
        <dbReference type="SAM" id="MobiDB-lite"/>
    </source>
</evidence>
<keyword evidence="5" id="KW-0158">Chromosome</keyword>
<evidence type="ECO:0000256" key="5">
    <source>
        <dbReference type="PROSITE-ProRule" id="PRU01396"/>
    </source>
</evidence>
<feature type="compositionally biased region" description="Basic residues" evidence="6">
    <location>
        <begin position="309"/>
        <end position="319"/>
    </location>
</feature>
<feature type="domain" description="RING-type" evidence="7">
    <location>
        <begin position="41"/>
        <end position="82"/>
    </location>
</feature>
<evidence type="ECO:0000259" key="8">
    <source>
        <dbReference type="PROSITE" id="PS52051"/>
    </source>
</evidence>
<dbReference type="PROSITE" id="PS52051">
    <property type="entry name" value="CXC_MSL2"/>
    <property type="match status" value="1"/>
</dbReference>
<feature type="domain" description="CXC MSL2-type" evidence="8">
    <location>
        <begin position="314"/>
        <end position="365"/>
    </location>
</feature>
<dbReference type="PROSITE" id="PS00518">
    <property type="entry name" value="ZF_RING_1"/>
    <property type="match status" value="1"/>
</dbReference>
<dbReference type="SUPFAM" id="SSF57850">
    <property type="entry name" value="RING/U-box"/>
    <property type="match status" value="1"/>
</dbReference>
<dbReference type="Proteomes" id="UP000695022">
    <property type="component" value="Unplaced"/>
</dbReference>
<dbReference type="InterPro" id="IPR017907">
    <property type="entry name" value="Znf_RING_CS"/>
</dbReference>
<dbReference type="Pfam" id="PF16682">
    <property type="entry name" value="MSL2-CXC"/>
    <property type="match status" value="1"/>
</dbReference>
<feature type="region of interest" description="Disordered" evidence="6">
    <location>
        <begin position="239"/>
        <end position="319"/>
    </location>
</feature>
<sequence length="395" mass="43348">MNATTLYVTTCRYTMMADSDDESTWQDLFRLLPYLKSALSCCVCGNVLINPFGSSESTCQHHVCKTCIGGKMRLKPSCSWCKDYNKYTQNKQLRIIVHCYKKLCEYVASTNVFRNAVSVTANNGGISNIAHMIREGMNVQDDCSSRNEMAESSFKLFSGLPDPTTNVGKKTYKKNFASNRGSTGSATGNPPAQKLQQYKVSKFNSMSAGSSATSNSNSHRSGQSLYSVTLTSYESPKIKIKRKYPTSPTNEEVKVKKKKSQKRANTQSIVSEEHVPSNGLGESSMSGSDSCTSTDKEADENSQTDDKPKKPKPKMKKGCRCGTATPSPGKLTCCGQRCPCYVDGKCCLDCRCRGCRNPFKPDGTKVVPDFSELLEQNLSSMAESSDESCEVDVDV</sequence>
<dbReference type="InterPro" id="IPR033467">
    <property type="entry name" value="Tesmin/TSO1-like_CXC"/>
</dbReference>
<dbReference type="PANTHER" id="PTHR16048:SF3">
    <property type="entry name" value="E3 UBIQUITIN-PROTEIN LIGASE MSL2"/>
    <property type="match status" value="1"/>
</dbReference>